<dbReference type="SUPFAM" id="SSF109998">
    <property type="entry name" value="Triger factor/SurA peptide-binding domain-like"/>
    <property type="match status" value="1"/>
</dbReference>
<comment type="subcellular location">
    <subcellularLocation>
        <location evidence="1">Cell inner membrane</location>
        <topology evidence="1">Single-pass type II membrane protein</topology>
        <orientation evidence="1">Periplasmic side</orientation>
    </subcellularLocation>
</comment>
<evidence type="ECO:0000256" key="6">
    <source>
        <dbReference type="ARBA" id="ARBA00023136"/>
    </source>
</evidence>
<dbReference type="PROSITE" id="PS01096">
    <property type="entry name" value="PPIC_PPIASE_1"/>
    <property type="match status" value="1"/>
</dbReference>
<dbReference type="Pfam" id="PF13623">
    <property type="entry name" value="SurA_N_2"/>
    <property type="match status" value="1"/>
</dbReference>
<keyword evidence="11 14" id="KW-0413">Isomerase</keyword>
<evidence type="ECO:0000256" key="11">
    <source>
        <dbReference type="PROSITE-ProRule" id="PRU00278"/>
    </source>
</evidence>
<dbReference type="PANTHER" id="PTHR47529:SF1">
    <property type="entry name" value="PERIPLASMIC CHAPERONE PPID"/>
    <property type="match status" value="1"/>
</dbReference>
<dbReference type="Gene3D" id="1.10.4030.10">
    <property type="entry name" value="Porin chaperone SurA, peptide-binding domain"/>
    <property type="match status" value="1"/>
</dbReference>
<accession>A0A841GWQ6</accession>
<dbReference type="GO" id="GO:0003755">
    <property type="term" value="F:peptidyl-prolyl cis-trans isomerase activity"/>
    <property type="evidence" value="ECO:0007669"/>
    <property type="project" value="UniProtKB-KW"/>
</dbReference>
<dbReference type="Proteomes" id="UP000582837">
    <property type="component" value="Unassembled WGS sequence"/>
</dbReference>
<dbReference type="InterPro" id="IPR023058">
    <property type="entry name" value="PPIase_PpiC_CS"/>
</dbReference>
<dbReference type="PANTHER" id="PTHR47529">
    <property type="entry name" value="PEPTIDYL-PROLYL CIS-TRANS ISOMERASE D"/>
    <property type="match status" value="1"/>
</dbReference>
<evidence type="ECO:0000256" key="7">
    <source>
        <dbReference type="ARBA" id="ARBA00023186"/>
    </source>
</evidence>
<keyword evidence="7" id="KW-0143">Chaperone</keyword>
<keyword evidence="15" id="KW-1185">Reference proteome</keyword>
<dbReference type="Gene3D" id="3.10.50.40">
    <property type="match status" value="1"/>
</dbReference>
<keyword evidence="2" id="KW-1003">Cell membrane</keyword>
<dbReference type="EMBL" id="JACHIA010000004">
    <property type="protein sequence ID" value="MBB6070223.1"/>
    <property type="molecule type" value="Genomic_DNA"/>
</dbReference>
<evidence type="ECO:0000256" key="10">
    <source>
        <dbReference type="ARBA" id="ARBA00042775"/>
    </source>
</evidence>
<comment type="caution">
    <text evidence="14">The sequence shown here is derived from an EMBL/GenBank/DDBJ whole genome shotgun (WGS) entry which is preliminary data.</text>
</comment>
<keyword evidence="11" id="KW-0697">Rotamase</keyword>
<evidence type="ECO:0000256" key="9">
    <source>
        <dbReference type="ARBA" id="ARBA00040743"/>
    </source>
</evidence>
<evidence type="ECO:0000256" key="4">
    <source>
        <dbReference type="ARBA" id="ARBA00022692"/>
    </source>
</evidence>
<keyword evidence="5 12" id="KW-1133">Transmembrane helix</keyword>
<evidence type="ECO:0000256" key="12">
    <source>
        <dbReference type="SAM" id="Phobius"/>
    </source>
</evidence>
<keyword evidence="4 12" id="KW-0812">Transmembrane</keyword>
<dbReference type="PROSITE" id="PS50198">
    <property type="entry name" value="PPIC_PPIASE_2"/>
    <property type="match status" value="1"/>
</dbReference>
<evidence type="ECO:0000313" key="14">
    <source>
        <dbReference type="EMBL" id="MBB6070223.1"/>
    </source>
</evidence>
<evidence type="ECO:0000256" key="8">
    <source>
        <dbReference type="ARBA" id="ARBA00038408"/>
    </source>
</evidence>
<evidence type="ECO:0000256" key="5">
    <source>
        <dbReference type="ARBA" id="ARBA00022989"/>
    </source>
</evidence>
<dbReference type="RefSeq" id="WP_170035621.1">
    <property type="nucleotide sequence ID" value="NZ_JABDTL010000001.1"/>
</dbReference>
<dbReference type="InterPro" id="IPR000297">
    <property type="entry name" value="PPIase_PpiC"/>
</dbReference>
<keyword evidence="6 12" id="KW-0472">Membrane</keyword>
<dbReference type="InterPro" id="IPR027304">
    <property type="entry name" value="Trigger_fact/SurA_dom_sf"/>
</dbReference>
<reference evidence="14 15" key="1">
    <citation type="submission" date="2020-08" db="EMBL/GenBank/DDBJ databases">
        <title>Genomic Encyclopedia of Type Strains, Phase IV (KMG-IV): sequencing the most valuable type-strain genomes for metagenomic binning, comparative biology and taxonomic classification.</title>
        <authorList>
            <person name="Goeker M."/>
        </authorList>
    </citation>
    <scope>NUCLEOTIDE SEQUENCE [LARGE SCALE GENOMIC DNA]</scope>
    <source>
        <strain evidence="14 15">DSM 29007</strain>
    </source>
</reference>
<dbReference type="SUPFAM" id="SSF54534">
    <property type="entry name" value="FKBP-like"/>
    <property type="match status" value="1"/>
</dbReference>
<name>A0A841GWQ6_9BACT</name>
<evidence type="ECO:0000259" key="13">
    <source>
        <dbReference type="PROSITE" id="PS50198"/>
    </source>
</evidence>
<proteinExistence type="inferred from homology"/>
<evidence type="ECO:0000256" key="2">
    <source>
        <dbReference type="ARBA" id="ARBA00022475"/>
    </source>
</evidence>
<gene>
    <name evidence="14" type="ORF">HNQ61_001842</name>
</gene>
<organism evidence="14 15">
    <name type="scientific">Longimicrobium terrae</name>
    <dbReference type="NCBI Taxonomy" id="1639882"/>
    <lineage>
        <taxon>Bacteria</taxon>
        <taxon>Pseudomonadati</taxon>
        <taxon>Gemmatimonadota</taxon>
        <taxon>Longimicrobiia</taxon>
        <taxon>Longimicrobiales</taxon>
        <taxon>Longimicrobiaceae</taxon>
        <taxon>Longimicrobium</taxon>
    </lineage>
</organism>
<sequence>MMQFIRSNVGKVLVWIIIPAFLAWMIFQIGMDVLGQGNGSPTALGRVNRTDITVQAYNDRVNQLTANAQAQGADMTPEMTRRLREEAWQGLVNEALLNQELDRRGITVSDAEVIWASRNIPHPELAQQEIFQTNGTFDLRKYQEFLSGPNMTPQMYAMLEQYFRQGLPREKLASQLSAGRYVSDAELWRAFQDRSETATVDYVSLPLEKLAPAVPTVTDAEVRAFFDANQDEFKRSSGARLQVAYVPLTITEADRQATVRRAQELRAELVAGADFAELARSQSDDKASAVQGGDLGSFGRGQMVPQFDSAVFSLPVNEISQPVISQFGVHLIQVQERTGDQAKARHILLNFAKSDEAVGQVETQLKNIAAKAANGGLRAAAQGAPGVIFRDNVDVTAESPFAAGIGSASEALDWAATAEQDRAAGEGTGVSDVLESDQAMYVVQLMEYRTAGEMTLAEATPQIRERLVRRKRSAAALQAASRLVAQINAGQTLEQVAAANGAAVQRTGPFTRVDANPVFGQANAAIGAAFGTPLNRVGPAAETPAGVFLIRPVARTAADRAQFEAQKDVQRRQAAASMRQEMFQQWLTDARKQARIRDDRATLVRQS</sequence>
<evidence type="ECO:0000256" key="3">
    <source>
        <dbReference type="ARBA" id="ARBA00022519"/>
    </source>
</evidence>
<comment type="similarity">
    <text evidence="8">Belongs to the PpiD chaperone family.</text>
</comment>
<feature type="transmembrane region" description="Helical" evidence="12">
    <location>
        <begin position="12"/>
        <end position="31"/>
    </location>
</feature>
<dbReference type="GO" id="GO:0005886">
    <property type="term" value="C:plasma membrane"/>
    <property type="evidence" value="ECO:0007669"/>
    <property type="project" value="UniProtKB-SubCell"/>
</dbReference>
<evidence type="ECO:0000313" key="15">
    <source>
        <dbReference type="Proteomes" id="UP000582837"/>
    </source>
</evidence>
<dbReference type="InterPro" id="IPR052029">
    <property type="entry name" value="PpiD_chaperone"/>
</dbReference>
<feature type="domain" description="PpiC" evidence="13">
    <location>
        <begin position="238"/>
        <end position="336"/>
    </location>
</feature>
<protein>
    <recommendedName>
        <fullName evidence="9">Periplasmic chaperone PpiD</fullName>
    </recommendedName>
    <alternativeName>
        <fullName evidence="10">Periplasmic folding chaperone</fullName>
    </alternativeName>
</protein>
<dbReference type="Pfam" id="PF13616">
    <property type="entry name" value="Rotamase_3"/>
    <property type="match status" value="1"/>
</dbReference>
<evidence type="ECO:0000256" key="1">
    <source>
        <dbReference type="ARBA" id="ARBA00004382"/>
    </source>
</evidence>
<dbReference type="AlphaFoldDB" id="A0A841GWQ6"/>
<keyword evidence="3" id="KW-0997">Cell inner membrane</keyword>
<dbReference type="InterPro" id="IPR046357">
    <property type="entry name" value="PPIase_dom_sf"/>
</dbReference>